<keyword evidence="5" id="KW-0133">Cell shape</keyword>
<dbReference type="NCBIfam" id="TIGR03426">
    <property type="entry name" value="shape_MreD"/>
    <property type="match status" value="1"/>
</dbReference>
<evidence type="ECO:0000256" key="4">
    <source>
        <dbReference type="ARBA" id="ARBA00022692"/>
    </source>
</evidence>
<evidence type="ECO:0000313" key="9">
    <source>
        <dbReference type="EMBL" id="MCC9274192.1"/>
    </source>
</evidence>
<reference evidence="9" key="1">
    <citation type="journal article" date="2021" name="PeerJ">
        <title>Extensive microbial diversity within the chicken gut microbiome revealed by metagenomics and culture.</title>
        <authorList>
            <person name="Gilroy R."/>
            <person name="Ravi A."/>
            <person name="Getino M."/>
            <person name="Pursley I."/>
            <person name="Horton D.L."/>
            <person name="Alikhan N.F."/>
            <person name="Baker D."/>
            <person name="Gharbi K."/>
            <person name="Hall N."/>
            <person name="Watson M."/>
            <person name="Adriaenssens E.M."/>
            <person name="Foster-Nyarko E."/>
            <person name="Jarju S."/>
            <person name="Secka A."/>
            <person name="Antonio M."/>
            <person name="Oren A."/>
            <person name="Chaudhuri R.R."/>
            <person name="La Ragione R."/>
            <person name="Hildebrand F."/>
            <person name="Pallen M.J."/>
        </authorList>
    </citation>
    <scope>NUCLEOTIDE SEQUENCE</scope>
    <source>
        <strain evidence="9">150</strain>
    </source>
</reference>
<protein>
    <submittedName>
        <fullName evidence="9">Rod shape-determining protein MreD</fullName>
    </submittedName>
</protein>
<name>A0A9E3ZWJ4_9ENTE</name>
<evidence type="ECO:0000256" key="1">
    <source>
        <dbReference type="ARBA" id="ARBA00004651"/>
    </source>
</evidence>
<dbReference type="Pfam" id="PF04093">
    <property type="entry name" value="MreD"/>
    <property type="match status" value="1"/>
</dbReference>
<reference evidence="9" key="2">
    <citation type="submission" date="2021-11" db="EMBL/GenBank/DDBJ databases">
        <authorList>
            <person name="Gilroy R."/>
        </authorList>
    </citation>
    <scope>NUCLEOTIDE SEQUENCE</scope>
    <source>
        <strain evidence="9">150</strain>
    </source>
</reference>
<evidence type="ECO:0000256" key="5">
    <source>
        <dbReference type="ARBA" id="ARBA00022960"/>
    </source>
</evidence>
<dbReference type="EMBL" id="JAJJVO010000120">
    <property type="protein sequence ID" value="MCC9274192.1"/>
    <property type="molecule type" value="Genomic_DNA"/>
</dbReference>
<sequence>MIRRNLYYFTPVLFFFLMLTDAHLTQVFIATSQNHYIWRAHLVLIAMLIAVKQLPKHYMITVALIIGSLFDLYYLGILGIYAVVFPVTIWLMYLIYGILFENDFNLFFGMIIFVTFFELFIVGLQLMFNLIRIDLIYFVTQLLAPTLLLNIGLYLLSMYPFKKLFWKK</sequence>
<evidence type="ECO:0000256" key="8">
    <source>
        <dbReference type="SAM" id="Phobius"/>
    </source>
</evidence>
<keyword evidence="7 8" id="KW-0472">Membrane</keyword>
<evidence type="ECO:0000256" key="2">
    <source>
        <dbReference type="ARBA" id="ARBA00007776"/>
    </source>
</evidence>
<dbReference type="Proteomes" id="UP000813384">
    <property type="component" value="Unassembled WGS sequence"/>
</dbReference>
<gene>
    <name evidence="9" type="primary">mreD</name>
    <name evidence="9" type="ORF">K8V42_07850</name>
</gene>
<evidence type="ECO:0000256" key="7">
    <source>
        <dbReference type="ARBA" id="ARBA00023136"/>
    </source>
</evidence>
<evidence type="ECO:0000313" key="10">
    <source>
        <dbReference type="Proteomes" id="UP000813384"/>
    </source>
</evidence>
<comment type="similarity">
    <text evidence="2">Belongs to the MreD family.</text>
</comment>
<proteinExistence type="inferred from homology"/>
<feature type="transmembrane region" description="Helical" evidence="8">
    <location>
        <begin position="72"/>
        <end position="100"/>
    </location>
</feature>
<feature type="transmembrane region" description="Helical" evidence="8">
    <location>
        <begin position="35"/>
        <end position="51"/>
    </location>
</feature>
<keyword evidence="3" id="KW-1003">Cell membrane</keyword>
<dbReference type="AlphaFoldDB" id="A0A9E3ZWJ4"/>
<feature type="transmembrane region" description="Helical" evidence="8">
    <location>
        <begin position="7"/>
        <end position="29"/>
    </location>
</feature>
<keyword evidence="4 8" id="KW-0812">Transmembrane</keyword>
<evidence type="ECO:0000256" key="3">
    <source>
        <dbReference type="ARBA" id="ARBA00022475"/>
    </source>
</evidence>
<keyword evidence="6 8" id="KW-1133">Transmembrane helix</keyword>
<comment type="subcellular location">
    <subcellularLocation>
        <location evidence="1">Cell membrane</location>
        <topology evidence="1">Multi-pass membrane protein</topology>
    </subcellularLocation>
</comment>
<accession>A0A9E3ZWJ4</accession>
<dbReference type="GO" id="GO:0008360">
    <property type="term" value="P:regulation of cell shape"/>
    <property type="evidence" value="ECO:0007669"/>
    <property type="project" value="UniProtKB-KW"/>
</dbReference>
<comment type="caution">
    <text evidence="9">The sequence shown here is derived from an EMBL/GenBank/DDBJ whole genome shotgun (WGS) entry which is preliminary data.</text>
</comment>
<evidence type="ECO:0000256" key="6">
    <source>
        <dbReference type="ARBA" id="ARBA00022989"/>
    </source>
</evidence>
<feature type="transmembrane region" description="Helical" evidence="8">
    <location>
        <begin position="135"/>
        <end position="156"/>
    </location>
</feature>
<organism evidence="9 10">
    <name type="scientific">Enterococcus aquimarinus</name>
    <dbReference type="NCBI Taxonomy" id="328396"/>
    <lineage>
        <taxon>Bacteria</taxon>
        <taxon>Bacillati</taxon>
        <taxon>Bacillota</taxon>
        <taxon>Bacilli</taxon>
        <taxon>Lactobacillales</taxon>
        <taxon>Enterococcaceae</taxon>
        <taxon>Enterococcus</taxon>
    </lineage>
</organism>
<feature type="transmembrane region" description="Helical" evidence="8">
    <location>
        <begin position="106"/>
        <end position="128"/>
    </location>
</feature>
<dbReference type="GO" id="GO:0005886">
    <property type="term" value="C:plasma membrane"/>
    <property type="evidence" value="ECO:0007669"/>
    <property type="project" value="UniProtKB-SubCell"/>
</dbReference>
<dbReference type="InterPro" id="IPR007227">
    <property type="entry name" value="Cell_shape_determining_MreD"/>
</dbReference>